<dbReference type="Proteomes" id="UP001058974">
    <property type="component" value="Chromosome 6"/>
</dbReference>
<comment type="caution">
    <text evidence="2">The sequence shown here is derived from an EMBL/GenBank/DDBJ whole genome shotgun (WGS) entry which is preliminary data.</text>
</comment>
<organism evidence="2 3">
    <name type="scientific">Pisum sativum</name>
    <name type="common">Garden pea</name>
    <name type="synonym">Lathyrus oleraceus</name>
    <dbReference type="NCBI Taxonomy" id="3888"/>
    <lineage>
        <taxon>Eukaryota</taxon>
        <taxon>Viridiplantae</taxon>
        <taxon>Streptophyta</taxon>
        <taxon>Embryophyta</taxon>
        <taxon>Tracheophyta</taxon>
        <taxon>Spermatophyta</taxon>
        <taxon>Magnoliopsida</taxon>
        <taxon>eudicotyledons</taxon>
        <taxon>Gunneridae</taxon>
        <taxon>Pentapetalae</taxon>
        <taxon>rosids</taxon>
        <taxon>fabids</taxon>
        <taxon>Fabales</taxon>
        <taxon>Fabaceae</taxon>
        <taxon>Papilionoideae</taxon>
        <taxon>50 kb inversion clade</taxon>
        <taxon>NPAAA clade</taxon>
        <taxon>Hologalegina</taxon>
        <taxon>IRL clade</taxon>
        <taxon>Fabeae</taxon>
        <taxon>Lathyrus</taxon>
    </lineage>
</organism>
<sequence>MLSGRNLLLPRNRKKDNLWIKWIHIFYFKGNEVHNVQLTHNASWIIKNVLKQQDIVSTMQEWNLMKDHFNMKKVYDQIRGDVPDVNWKCLLQKSLARPRAIFIFWLLCHNMMPTKARLKRFGMVDGDKCVLCPEVETTDQLFFCYPTLTEWWSHALAWLKVDHNPQGWD</sequence>
<dbReference type="EMBL" id="JAMSHJ010000006">
    <property type="protein sequence ID" value="KAI5396408.1"/>
    <property type="molecule type" value="Genomic_DNA"/>
</dbReference>
<evidence type="ECO:0000313" key="2">
    <source>
        <dbReference type="EMBL" id="KAI5396408.1"/>
    </source>
</evidence>
<dbReference type="Pfam" id="PF13966">
    <property type="entry name" value="zf-RVT"/>
    <property type="match status" value="1"/>
</dbReference>
<dbReference type="AlphaFoldDB" id="A0A9D4W7M2"/>
<gene>
    <name evidence="2" type="ORF">KIW84_062572</name>
</gene>
<dbReference type="Gramene" id="Psat06G0257200-T1">
    <property type="protein sequence ID" value="KAI5396408.1"/>
    <property type="gene ID" value="KIW84_062572"/>
</dbReference>
<evidence type="ECO:0000259" key="1">
    <source>
        <dbReference type="Pfam" id="PF13966"/>
    </source>
</evidence>
<protein>
    <recommendedName>
        <fullName evidence="1">Reverse transcriptase zinc-binding domain-containing protein</fullName>
    </recommendedName>
</protein>
<reference evidence="2 3" key="1">
    <citation type="journal article" date="2022" name="Nat. Genet.">
        <title>Improved pea reference genome and pan-genome highlight genomic features and evolutionary characteristics.</title>
        <authorList>
            <person name="Yang T."/>
            <person name="Liu R."/>
            <person name="Luo Y."/>
            <person name="Hu S."/>
            <person name="Wang D."/>
            <person name="Wang C."/>
            <person name="Pandey M.K."/>
            <person name="Ge S."/>
            <person name="Xu Q."/>
            <person name="Li N."/>
            <person name="Li G."/>
            <person name="Huang Y."/>
            <person name="Saxena R.K."/>
            <person name="Ji Y."/>
            <person name="Li M."/>
            <person name="Yan X."/>
            <person name="He Y."/>
            <person name="Liu Y."/>
            <person name="Wang X."/>
            <person name="Xiang C."/>
            <person name="Varshney R.K."/>
            <person name="Ding H."/>
            <person name="Gao S."/>
            <person name="Zong X."/>
        </authorList>
    </citation>
    <scope>NUCLEOTIDE SEQUENCE [LARGE SCALE GENOMIC DNA]</scope>
    <source>
        <strain evidence="2 3">cv. Zhongwan 6</strain>
    </source>
</reference>
<proteinExistence type="predicted"/>
<accession>A0A9D4W7M2</accession>
<name>A0A9D4W7M2_PEA</name>
<evidence type="ECO:0000313" key="3">
    <source>
        <dbReference type="Proteomes" id="UP001058974"/>
    </source>
</evidence>
<feature type="domain" description="Reverse transcriptase zinc-binding" evidence="1">
    <location>
        <begin position="69"/>
        <end position="152"/>
    </location>
</feature>
<keyword evidence="3" id="KW-1185">Reference proteome</keyword>
<dbReference type="InterPro" id="IPR026960">
    <property type="entry name" value="RVT-Znf"/>
</dbReference>